<dbReference type="Pfam" id="PF00858">
    <property type="entry name" value="ASC"/>
    <property type="match status" value="1"/>
</dbReference>
<dbReference type="InterPro" id="IPR001873">
    <property type="entry name" value="ENaC"/>
</dbReference>
<dbReference type="PANTHER" id="PTHR11690">
    <property type="entry name" value="AMILORIDE-SENSITIVE SODIUM CHANNEL-RELATED"/>
    <property type="match status" value="1"/>
</dbReference>
<evidence type="ECO:0000256" key="11">
    <source>
        <dbReference type="ARBA" id="ARBA00023303"/>
    </source>
</evidence>
<feature type="transmembrane region" description="Helical" evidence="13">
    <location>
        <begin position="220"/>
        <end position="243"/>
    </location>
</feature>
<evidence type="ECO:0000256" key="5">
    <source>
        <dbReference type="ARBA" id="ARBA00022692"/>
    </source>
</evidence>
<dbReference type="AlphaFoldDB" id="A0A8J2P8U3"/>
<dbReference type="OrthoDB" id="6628406at2759"/>
<sequence length="247" mass="28146">MGVCFRHHYNGSIQSSGINFGLQLKIDWSRFLLGESQGRDQGLKIFLHPGKDEALTEIDGIQITPGEDISIAIRLKEFQSLNRSANPCMYASAYSKSHCVNRCFQGFLAEVFGKCYLPFMGTFLEENENFTRCETPESYNQAMMEFNRQRFNGTLWAGCERRCLIECNKIVYTPFVESVAPSLKKISKLVFYFPEMSYEIVQEKEAYDLIALLCDVGGTFGLFLGCSILTLVELLEFIVIFIFKKNA</sequence>
<evidence type="ECO:0000256" key="3">
    <source>
        <dbReference type="ARBA" id="ARBA00022448"/>
    </source>
</evidence>
<comment type="similarity">
    <text evidence="2 12">Belongs to the amiloride-sensitive sodium channel (TC 1.A.6) family.</text>
</comment>
<evidence type="ECO:0000256" key="10">
    <source>
        <dbReference type="ARBA" id="ARBA00023201"/>
    </source>
</evidence>
<gene>
    <name evidence="14" type="ORF">AFUS01_LOCUS29541</name>
</gene>
<keyword evidence="8 12" id="KW-0406">Ion transport</keyword>
<keyword evidence="11 12" id="KW-0407">Ion channel</keyword>
<evidence type="ECO:0000256" key="6">
    <source>
        <dbReference type="ARBA" id="ARBA00022989"/>
    </source>
</evidence>
<keyword evidence="5 12" id="KW-0812">Transmembrane</keyword>
<evidence type="ECO:0000256" key="9">
    <source>
        <dbReference type="ARBA" id="ARBA00023136"/>
    </source>
</evidence>
<evidence type="ECO:0000256" key="4">
    <source>
        <dbReference type="ARBA" id="ARBA00022461"/>
    </source>
</evidence>
<comment type="caution">
    <text evidence="14">The sequence shown here is derived from an EMBL/GenBank/DDBJ whole genome shotgun (WGS) entry which is preliminary data.</text>
</comment>
<dbReference type="Proteomes" id="UP000708208">
    <property type="component" value="Unassembled WGS sequence"/>
</dbReference>
<keyword evidence="15" id="KW-1185">Reference proteome</keyword>
<name>A0A8J2P8U3_9HEXA</name>
<evidence type="ECO:0000256" key="7">
    <source>
        <dbReference type="ARBA" id="ARBA00023053"/>
    </source>
</evidence>
<dbReference type="PANTHER" id="PTHR11690:SF300">
    <property type="entry name" value="PICKPOCKET PROTEIN 19"/>
    <property type="match status" value="1"/>
</dbReference>
<evidence type="ECO:0000313" key="15">
    <source>
        <dbReference type="Proteomes" id="UP000708208"/>
    </source>
</evidence>
<organism evidence="14 15">
    <name type="scientific">Allacma fusca</name>
    <dbReference type="NCBI Taxonomy" id="39272"/>
    <lineage>
        <taxon>Eukaryota</taxon>
        <taxon>Metazoa</taxon>
        <taxon>Ecdysozoa</taxon>
        <taxon>Arthropoda</taxon>
        <taxon>Hexapoda</taxon>
        <taxon>Collembola</taxon>
        <taxon>Symphypleona</taxon>
        <taxon>Sminthuridae</taxon>
        <taxon>Allacma</taxon>
    </lineage>
</organism>
<keyword evidence="4 12" id="KW-0894">Sodium channel</keyword>
<evidence type="ECO:0000256" key="12">
    <source>
        <dbReference type="RuleBase" id="RU000679"/>
    </source>
</evidence>
<dbReference type="GO" id="GO:0005886">
    <property type="term" value="C:plasma membrane"/>
    <property type="evidence" value="ECO:0007669"/>
    <property type="project" value="TreeGrafter"/>
</dbReference>
<dbReference type="GO" id="GO:0015280">
    <property type="term" value="F:ligand-gated sodium channel activity"/>
    <property type="evidence" value="ECO:0007669"/>
    <property type="project" value="TreeGrafter"/>
</dbReference>
<proteinExistence type="inferred from homology"/>
<keyword evidence="10 12" id="KW-0739">Sodium transport</keyword>
<keyword evidence="9 13" id="KW-0472">Membrane</keyword>
<evidence type="ECO:0000313" key="14">
    <source>
        <dbReference type="EMBL" id="CAG7819071.1"/>
    </source>
</evidence>
<accession>A0A8J2P8U3</accession>
<keyword evidence="6 13" id="KW-1133">Transmembrane helix</keyword>
<evidence type="ECO:0000256" key="1">
    <source>
        <dbReference type="ARBA" id="ARBA00004141"/>
    </source>
</evidence>
<dbReference type="EMBL" id="CAJVCH010438347">
    <property type="protein sequence ID" value="CAG7819071.1"/>
    <property type="molecule type" value="Genomic_DNA"/>
</dbReference>
<keyword evidence="7" id="KW-0915">Sodium</keyword>
<evidence type="ECO:0000256" key="2">
    <source>
        <dbReference type="ARBA" id="ARBA00007193"/>
    </source>
</evidence>
<protein>
    <submittedName>
        <fullName evidence="14">Uncharacterized protein</fullName>
    </submittedName>
</protein>
<reference evidence="14" key="1">
    <citation type="submission" date="2021-06" db="EMBL/GenBank/DDBJ databases">
        <authorList>
            <person name="Hodson N. C."/>
            <person name="Mongue J. A."/>
            <person name="Jaron S. K."/>
        </authorList>
    </citation>
    <scope>NUCLEOTIDE SEQUENCE</scope>
</reference>
<keyword evidence="3 12" id="KW-0813">Transport</keyword>
<comment type="subcellular location">
    <subcellularLocation>
        <location evidence="1">Membrane</location>
        <topology evidence="1">Multi-pass membrane protein</topology>
    </subcellularLocation>
</comment>
<evidence type="ECO:0000256" key="8">
    <source>
        <dbReference type="ARBA" id="ARBA00023065"/>
    </source>
</evidence>
<evidence type="ECO:0000256" key="13">
    <source>
        <dbReference type="SAM" id="Phobius"/>
    </source>
</evidence>